<dbReference type="Gene3D" id="2.60.200.60">
    <property type="match status" value="1"/>
</dbReference>
<organism evidence="1 2">
    <name type="scientific">Magnetospirillum aberrantis SpK</name>
    <dbReference type="NCBI Taxonomy" id="908842"/>
    <lineage>
        <taxon>Bacteria</taxon>
        <taxon>Pseudomonadati</taxon>
        <taxon>Pseudomonadota</taxon>
        <taxon>Alphaproteobacteria</taxon>
        <taxon>Rhodospirillales</taxon>
        <taxon>Rhodospirillaceae</taxon>
        <taxon>Magnetospirillum</taxon>
    </lineage>
</organism>
<dbReference type="Proteomes" id="UP000480684">
    <property type="component" value="Unassembled WGS sequence"/>
</dbReference>
<reference evidence="1 2" key="1">
    <citation type="submission" date="2020-02" db="EMBL/GenBank/DDBJ databases">
        <authorList>
            <person name="Dziuba M."/>
            <person name="Kuznetsov B."/>
            <person name="Mardanov A."/>
            <person name="Ravin N."/>
            <person name="Grouzdev D."/>
        </authorList>
    </citation>
    <scope>NUCLEOTIDE SEQUENCE [LARGE SCALE GENOMIC DNA]</scope>
    <source>
        <strain evidence="1 2">SpK</strain>
    </source>
</reference>
<dbReference type="CDD" id="cd14740">
    <property type="entry name" value="PAAR_4"/>
    <property type="match status" value="1"/>
</dbReference>
<keyword evidence="2" id="KW-1185">Reference proteome</keyword>
<dbReference type="RefSeq" id="WP_163678422.1">
    <property type="nucleotide sequence ID" value="NZ_JAAIYP010000036.1"/>
</dbReference>
<evidence type="ECO:0000313" key="2">
    <source>
        <dbReference type="Proteomes" id="UP000480684"/>
    </source>
</evidence>
<dbReference type="InterPro" id="IPR008727">
    <property type="entry name" value="PAAR_motif"/>
</dbReference>
<proteinExistence type="predicted"/>
<accession>A0A7C9UTV5</accession>
<gene>
    <name evidence="1" type="ORF">G4223_09505</name>
</gene>
<evidence type="ECO:0008006" key="3">
    <source>
        <dbReference type="Google" id="ProtNLM"/>
    </source>
</evidence>
<sequence length="138" mass="14086">MGLPAAKMGDSIVNAADIHIVLVPSPGGPVPTPQPFPFNGRITMATCPNVRVNGRPAAVVGSMGQNIPPHIPATGMFQTPPTNLGRVVRGSMSVRFGGRQAARATDMCETCHDIPPAGPQAPPPMVVVAGMSTVMVGG</sequence>
<dbReference type="Pfam" id="PF05488">
    <property type="entry name" value="PAAR_motif"/>
    <property type="match status" value="1"/>
</dbReference>
<protein>
    <recommendedName>
        <fullName evidence="3">PAAR domain-containing protein</fullName>
    </recommendedName>
</protein>
<name>A0A7C9UTV5_9PROT</name>
<dbReference type="AlphaFoldDB" id="A0A7C9UTV5"/>
<dbReference type="EMBL" id="JAAIYP010000036">
    <property type="protein sequence ID" value="NFV80347.1"/>
    <property type="molecule type" value="Genomic_DNA"/>
</dbReference>
<evidence type="ECO:0000313" key="1">
    <source>
        <dbReference type="EMBL" id="NFV80347.1"/>
    </source>
</evidence>
<comment type="caution">
    <text evidence="1">The sequence shown here is derived from an EMBL/GenBank/DDBJ whole genome shotgun (WGS) entry which is preliminary data.</text>
</comment>